<dbReference type="Proteomes" id="UP000284908">
    <property type="component" value="Unassembled WGS sequence"/>
</dbReference>
<comment type="caution">
    <text evidence="2">The sequence shown here is derived from an EMBL/GenBank/DDBJ whole genome shotgun (WGS) entry which is preliminary data.</text>
</comment>
<evidence type="ECO:0000256" key="1">
    <source>
        <dbReference type="SAM" id="Coils"/>
    </source>
</evidence>
<keyword evidence="3" id="KW-1185">Reference proteome</keyword>
<evidence type="ECO:0000313" key="2">
    <source>
        <dbReference type="EMBL" id="RJT39127.1"/>
    </source>
</evidence>
<dbReference type="AlphaFoldDB" id="A0A419N447"/>
<accession>A0A419N447</accession>
<dbReference type="RefSeq" id="WP_120134552.1">
    <property type="nucleotide sequence ID" value="NZ_RAHH01000030.1"/>
</dbReference>
<organism evidence="2 3">
    <name type="scientific">Rahnella woolbedingensis</name>
    <dbReference type="NCBI Taxonomy" id="1510574"/>
    <lineage>
        <taxon>Bacteria</taxon>
        <taxon>Pseudomonadati</taxon>
        <taxon>Pseudomonadota</taxon>
        <taxon>Gammaproteobacteria</taxon>
        <taxon>Enterobacterales</taxon>
        <taxon>Yersiniaceae</taxon>
        <taxon>Rahnella</taxon>
    </lineage>
</organism>
<dbReference type="EMBL" id="RAHH01000030">
    <property type="protein sequence ID" value="RJT39127.1"/>
    <property type="molecule type" value="Genomic_DNA"/>
</dbReference>
<dbReference type="OrthoDB" id="6423849at2"/>
<reference evidence="2 3" key="1">
    <citation type="submission" date="2018-09" db="EMBL/GenBank/DDBJ databases">
        <authorList>
            <person name="Le Fleche-Mateos A."/>
        </authorList>
    </citation>
    <scope>NUCLEOTIDE SEQUENCE [LARGE SCALE GENOMIC DNA]</scope>
    <source>
        <strain evidence="2 3">DSM 27399</strain>
    </source>
</reference>
<protein>
    <submittedName>
        <fullName evidence="2">Capsid protein</fullName>
    </submittedName>
</protein>
<gene>
    <name evidence="2" type="ORF">D6C13_20730</name>
</gene>
<name>A0A419N447_9GAMM</name>
<keyword evidence="1" id="KW-0175">Coiled coil</keyword>
<sequence>MKPDSTKTVEVVIQDFLQVKAGHNEKPSSGNAEGAIQHFEQAKAAFAEKKRALDEIESSIARCAQEKETANSEIKENEESWRSRFRKSRGVMTDELKNAHSQRAIQQGLVKEFDDLIEELSVEKQSAMLHCANAGGALISAHRSALNAYADTQWRMAINNLSPALVRAVKLKVLALSNVSYQETQSGHYVEPAKIVSAEIGKALVGAASIGQFNMDAEPMLEKIGTHSPALPGVDMGLLQSPIKRQLLAQKLSQRINSNKE</sequence>
<feature type="coiled-coil region" evidence="1">
    <location>
        <begin position="39"/>
        <end position="80"/>
    </location>
</feature>
<proteinExistence type="predicted"/>
<evidence type="ECO:0000313" key="3">
    <source>
        <dbReference type="Proteomes" id="UP000284908"/>
    </source>
</evidence>